<dbReference type="Pfam" id="PF05050">
    <property type="entry name" value="Methyltransf_21"/>
    <property type="match status" value="1"/>
</dbReference>
<keyword evidence="4" id="KW-1185">Reference proteome</keyword>
<feature type="compositionally biased region" description="Basic residues" evidence="1">
    <location>
        <begin position="336"/>
        <end position="350"/>
    </location>
</feature>
<dbReference type="Gene3D" id="3.40.50.150">
    <property type="entry name" value="Vaccinia Virus protein VP39"/>
    <property type="match status" value="1"/>
</dbReference>
<proteinExistence type="predicted"/>
<accession>A0AB34IYR8</accession>
<reference evidence="3 4" key="1">
    <citation type="journal article" date="2024" name="Science">
        <title>Giant polyketide synthase enzymes in the biosynthesis of giant marine polyether toxins.</title>
        <authorList>
            <person name="Fallon T.R."/>
            <person name="Shende V.V."/>
            <person name="Wierzbicki I.H."/>
            <person name="Pendleton A.L."/>
            <person name="Watervoot N.F."/>
            <person name="Auber R.P."/>
            <person name="Gonzalez D.J."/>
            <person name="Wisecaver J.H."/>
            <person name="Moore B.S."/>
        </authorList>
    </citation>
    <scope>NUCLEOTIDE SEQUENCE [LARGE SCALE GENOMIC DNA]</scope>
    <source>
        <strain evidence="3 4">12B1</strain>
    </source>
</reference>
<comment type="caution">
    <text evidence="3">The sequence shown here is derived from an EMBL/GenBank/DDBJ whole genome shotgun (WGS) entry which is preliminary data.</text>
</comment>
<feature type="region of interest" description="Disordered" evidence="1">
    <location>
        <begin position="325"/>
        <end position="350"/>
    </location>
</feature>
<feature type="domain" description="Methyltransferase FkbM" evidence="2">
    <location>
        <begin position="116"/>
        <end position="194"/>
    </location>
</feature>
<gene>
    <name evidence="3" type="ORF">AB1Y20_006560</name>
</gene>
<dbReference type="EMBL" id="JBGBPQ010000015">
    <property type="protein sequence ID" value="KAL1510234.1"/>
    <property type="molecule type" value="Genomic_DNA"/>
</dbReference>
<protein>
    <recommendedName>
        <fullName evidence="2">Methyltransferase FkbM domain-containing protein</fullName>
    </recommendedName>
</protein>
<evidence type="ECO:0000259" key="2">
    <source>
        <dbReference type="Pfam" id="PF05050"/>
    </source>
</evidence>
<organism evidence="3 4">
    <name type="scientific">Prymnesium parvum</name>
    <name type="common">Toxic golden alga</name>
    <dbReference type="NCBI Taxonomy" id="97485"/>
    <lineage>
        <taxon>Eukaryota</taxon>
        <taxon>Haptista</taxon>
        <taxon>Haptophyta</taxon>
        <taxon>Prymnesiophyceae</taxon>
        <taxon>Prymnesiales</taxon>
        <taxon>Prymnesiaceae</taxon>
        <taxon>Prymnesium</taxon>
    </lineage>
</organism>
<dbReference type="Proteomes" id="UP001515480">
    <property type="component" value="Unassembled WGS sequence"/>
</dbReference>
<evidence type="ECO:0000313" key="3">
    <source>
        <dbReference type="EMBL" id="KAL1510234.1"/>
    </source>
</evidence>
<dbReference type="InterPro" id="IPR029063">
    <property type="entry name" value="SAM-dependent_MTases_sf"/>
</dbReference>
<evidence type="ECO:0000313" key="4">
    <source>
        <dbReference type="Proteomes" id="UP001515480"/>
    </source>
</evidence>
<dbReference type="SUPFAM" id="SSF53335">
    <property type="entry name" value="S-adenosyl-L-methionine-dependent methyltransferases"/>
    <property type="match status" value="1"/>
</dbReference>
<dbReference type="InterPro" id="IPR006342">
    <property type="entry name" value="FkbM_mtfrase"/>
</dbReference>
<dbReference type="AlphaFoldDB" id="A0AB34IYR8"/>
<sequence>MLAPAACAAAVSYYRARDCRLRPAKEPILNALLAGLLAEHRLPAGSIVDAGSADGRTACYFAAIAPERAVHAVDPSYRNVLWTQRKYGQRHPNLLPLHGGLGDEPAANMTTRRSLITADQNFSIFRLDDLFEREWKGETLALGHFDVEGWEEHVLRGGVRVIKRDLPLLTTEVEVHRRPAAARALLRLVDELQYDSFLVEEIAGMQADIRNLLHIPRARRPLFRGSNVLDVAVASRTLFAVTAETIGGFAYPCCRLGEPCCPSSYHCCSHNLVNKWLNSIVRQGGADLQWSTRTSWYDQQMHVFRPEMLRIQEEERTRNVSEAGLSFNKPLASSNSKRRWGRGRGGRARG</sequence>
<name>A0AB34IYR8_PRYPA</name>
<evidence type="ECO:0000256" key="1">
    <source>
        <dbReference type="SAM" id="MobiDB-lite"/>
    </source>
</evidence>